<keyword evidence="4" id="KW-0336">GPI-anchor</keyword>
<dbReference type="EMBL" id="JBFOLJ010000020">
    <property type="protein sequence ID" value="KAL2463003.1"/>
    <property type="molecule type" value="Genomic_DNA"/>
</dbReference>
<keyword evidence="13" id="KW-1185">Reference proteome</keyword>
<feature type="region of interest" description="Disordered" evidence="9">
    <location>
        <begin position="118"/>
        <end position="137"/>
    </location>
</feature>
<dbReference type="Gene3D" id="1.10.110.10">
    <property type="entry name" value="Plant lipid-transfer and hydrophobic proteins"/>
    <property type="match status" value="1"/>
</dbReference>
<comment type="similarity">
    <text evidence="2">Belongs to the plant LTP family.</text>
</comment>
<dbReference type="AlphaFoldDB" id="A0ABD1PGG7"/>
<evidence type="ECO:0000256" key="1">
    <source>
        <dbReference type="ARBA" id="ARBA00004609"/>
    </source>
</evidence>
<reference evidence="13" key="1">
    <citation type="submission" date="2024-07" db="EMBL/GenBank/DDBJ databases">
        <title>Two chromosome-level genome assemblies of Korean endemic species Abeliophyllum distichum and Forsythia ovata (Oleaceae).</title>
        <authorList>
            <person name="Jang H."/>
        </authorList>
    </citation>
    <scope>NUCLEOTIDE SEQUENCE [LARGE SCALE GENOMIC DNA]</scope>
</reference>
<evidence type="ECO:0000256" key="2">
    <source>
        <dbReference type="ARBA" id="ARBA00009748"/>
    </source>
</evidence>
<keyword evidence="4" id="KW-0472">Membrane</keyword>
<evidence type="ECO:0000313" key="13">
    <source>
        <dbReference type="Proteomes" id="UP001604277"/>
    </source>
</evidence>
<evidence type="ECO:0000256" key="3">
    <source>
        <dbReference type="ARBA" id="ARBA00022475"/>
    </source>
</evidence>
<keyword evidence="3" id="KW-1003">Cell membrane</keyword>
<dbReference type="SUPFAM" id="SSF47699">
    <property type="entry name" value="Bifunctional inhibitor/lipid-transfer protein/seed storage 2S albumin"/>
    <property type="match status" value="1"/>
</dbReference>
<dbReference type="PANTHER" id="PTHR33044">
    <property type="entry name" value="BIFUNCTIONAL INHIBITOR/LIPID-TRANSFER PROTEIN/SEED STORAGE 2S ALBUMIN SUPERFAMILY PROTEIN-RELATED"/>
    <property type="match status" value="1"/>
</dbReference>
<organism evidence="12 13">
    <name type="scientific">Forsythia ovata</name>
    <dbReference type="NCBI Taxonomy" id="205694"/>
    <lineage>
        <taxon>Eukaryota</taxon>
        <taxon>Viridiplantae</taxon>
        <taxon>Streptophyta</taxon>
        <taxon>Embryophyta</taxon>
        <taxon>Tracheophyta</taxon>
        <taxon>Spermatophyta</taxon>
        <taxon>Magnoliopsida</taxon>
        <taxon>eudicotyledons</taxon>
        <taxon>Gunneridae</taxon>
        <taxon>Pentapetalae</taxon>
        <taxon>asterids</taxon>
        <taxon>lamiids</taxon>
        <taxon>Lamiales</taxon>
        <taxon>Oleaceae</taxon>
        <taxon>Forsythieae</taxon>
        <taxon>Forsythia</taxon>
    </lineage>
</organism>
<evidence type="ECO:0000256" key="6">
    <source>
        <dbReference type="ARBA" id="ARBA00023157"/>
    </source>
</evidence>
<dbReference type="GO" id="GO:0005886">
    <property type="term" value="C:plasma membrane"/>
    <property type="evidence" value="ECO:0007669"/>
    <property type="project" value="UniProtKB-SubCell"/>
</dbReference>
<name>A0ABD1PGG7_9LAMI</name>
<dbReference type="Pfam" id="PF14368">
    <property type="entry name" value="LTP_2"/>
    <property type="match status" value="1"/>
</dbReference>
<accession>A0ABD1PGG7</accession>
<dbReference type="InterPro" id="IPR043325">
    <property type="entry name" value="LTSS"/>
</dbReference>
<evidence type="ECO:0000256" key="7">
    <source>
        <dbReference type="ARBA" id="ARBA00023180"/>
    </source>
</evidence>
<protein>
    <submittedName>
        <fullName evidence="12">AAI domain-containing protein</fullName>
    </submittedName>
</protein>
<evidence type="ECO:0000256" key="9">
    <source>
        <dbReference type="SAM" id="MobiDB-lite"/>
    </source>
</evidence>
<evidence type="ECO:0000313" key="12">
    <source>
        <dbReference type="EMBL" id="KAL2463003.1"/>
    </source>
</evidence>
<proteinExistence type="inferred from homology"/>
<evidence type="ECO:0000256" key="10">
    <source>
        <dbReference type="SAM" id="SignalP"/>
    </source>
</evidence>
<keyword evidence="6" id="KW-1015">Disulfide bond</keyword>
<dbReference type="InterPro" id="IPR036312">
    <property type="entry name" value="Bifun_inhib/LTP/seed_sf"/>
</dbReference>
<dbReference type="CDD" id="cd00010">
    <property type="entry name" value="AAI_LTSS"/>
    <property type="match status" value="1"/>
</dbReference>
<evidence type="ECO:0000259" key="11">
    <source>
        <dbReference type="Pfam" id="PF14368"/>
    </source>
</evidence>
<feature type="domain" description="Bifunctional inhibitor/plant lipid transfer protein/seed storage helical" evidence="11">
    <location>
        <begin position="38"/>
        <end position="114"/>
    </location>
</feature>
<comment type="subcellular location">
    <subcellularLocation>
        <location evidence="1">Cell membrane</location>
        <topology evidence="1">Lipid-anchor</topology>
        <topology evidence="1">GPI-anchor</topology>
    </subcellularLocation>
</comment>
<dbReference type="Proteomes" id="UP001604277">
    <property type="component" value="Unassembled WGS sequence"/>
</dbReference>
<keyword evidence="5 10" id="KW-0732">Signal</keyword>
<dbReference type="InterPro" id="IPR016140">
    <property type="entry name" value="Bifunc_inhib/LTP/seed_store"/>
</dbReference>
<dbReference type="GO" id="GO:0098552">
    <property type="term" value="C:side of membrane"/>
    <property type="evidence" value="ECO:0007669"/>
    <property type="project" value="UniProtKB-KW"/>
</dbReference>
<sequence length="174" mass="18038">MASYKSFSLFFLVTTSWFFLGFSQNLIVDEESGGSDSMRCVQKLLPCQPYLKSSSSPPPPASCCAPLKDIIADDKKCLCAVFNNPAIMKTLNVTQDDALNLARTCGSKADASICKTASAPGASPTTPSAPSSSNSSASNITAGATKTIAASVISRFGTSLGVSAVLFLLTGITF</sequence>
<comment type="caution">
    <text evidence="12">The sequence shown here is derived from an EMBL/GenBank/DDBJ whole genome shotgun (WGS) entry which is preliminary data.</text>
</comment>
<evidence type="ECO:0000256" key="8">
    <source>
        <dbReference type="ARBA" id="ARBA00023288"/>
    </source>
</evidence>
<keyword evidence="7" id="KW-0325">Glycoprotein</keyword>
<evidence type="ECO:0000256" key="4">
    <source>
        <dbReference type="ARBA" id="ARBA00022622"/>
    </source>
</evidence>
<feature type="chain" id="PRO_5044756298" evidence="10">
    <location>
        <begin position="24"/>
        <end position="174"/>
    </location>
</feature>
<keyword evidence="8" id="KW-0449">Lipoprotein</keyword>
<evidence type="ECO:0000256" key="5">
    <source>
        <dbReference type="ARBA" id="ARBA00022729"/>
    </source>
</evidence>
<gene>
    <name evidence="12" type="ORF">Fot_54240</name>
</gene>
<feature type="signal peptide" evidence="10">
    <location>
        <begin position="1"/>
        <end position="23"/>
    </location>
</feature>